<sequence length="198" mass="22600">MTTQPLTGFLSERQKRVEIQERLLEARRAVGRAQILANQIVREAQALQARTLADTETHKQQILRDAHMEARDIVRDANDKSARANVLLKNTEARTQTMLKQASKRVEDSKTKRANIISGAYEQKRRILTTAKAATGDIDLLYATTDQDCQRIRRLARVEAEKEVKLIREKARNEGLAMADVELDRRVMRDLNLAKVRG</sequence>
<organism evidence="1 2">
    <name type="scientific">Glutamicibacter ardleyensis</name>
    <dbReference type="NCBI Taxonomy" id="225894"/>
    <lineage>
        <taxon>Bacteria</taxon>
        <taxon>Bacillati</taxon>
        <taxon>Actinomycetota</taxon>
        <taxon>Actinomycetes</taxon>
        <taxon>Micrococcales</taxon>
        <taxon>Micrococcaceae</taxon>
        <taxon>Glutamicibacter</taxon>
    </lineage>
</organism>
<evidence type="ECO:0000313" key="2">
    <source>
        <dbReference type="Proteomes" id="UP000606115"/>
    </source>
</evidence>
<dbReference type="EMBL" id="BMKX01000002">
    <property type="protein sequence ID" value="GGJ56136.1"/>
    <property type="molecule type" value="Genomic_DNA"/>
</dbReference>
<protein>
    <recommendedName>
        <fullName evidence="3">PspA/IM30 family protein</fullName>
    </recommendedName>
</protein>
<dbReference type="Proteomes" id="UP000606115">
    <property type="component" value="Unassembled WGS sequence"/>
</dbReference>
<proteinExistence type="predicted"/>
<name>A0ABQ2DHT9_9MICC</name>
<keyword evidence="2" id="KW-1185">Reference proteome</keyword>
<dbReference type="RefSeq" id="WP_188684631.1">
    <property type="nucleotide sequence ID" value="NZ_BMKX01000002.1"/>
</dbReference>
<gene>
    <name evidence="1" type="ORF">GCM10007173_13670</name>
</gene>
<accession>A0ABQ2DHT9</accession>
<evidence type="ECO:0008006" key="3">
    <source>
        <dbReference type="Google" id="ProtNLM"/>
    </source>
</evidence>
<comment type="caution">
    <text evidence="1">The sequence shown here is derived from an EMBL/GenBank/DDBJ whole genome shotgun (WGS) entry which is preliminary data.</text>
</comment>
<dbReference type="GeneID" id="303303742"/>
<reference evidence="2" key="1">
    <citation type="journal article" date="2019" name="Int. J. Syst. Evol. Microbiol.">
        <title>The Global Catalogue of Microorganisms (GCM) 10K type strain sequencing project: providing services to taxonomists for standard genome sequencing and annotation.</title>
        <authorList>
            <consortium name="The Broad Institute Genomics Platform"/>
            <consortium name="The Broad Institute Genome Sequencing Center for Infectious Disease"/>
            <person name="Wu L."/>
            <person name="Ma J."/>
        </authorList>
    </citation>
    <scope>NUCLEOTIDE SEQUENCE [LARGE SCALE GENOMIC DNA]</scope>
    <source>
        <strain evidence="2">CGMCC 1.3685</strain>
    </source>
</reference>
<evidence type="ECO:0000313" key="1">
    <source>
        <dbReference type="EMBL" id="GGJ56136.1"/>
    </source>
</evidence>